<comment type="catalytic activity">
    <reaction evidence="7 8">
        <text>a 6-O-methyl-2'-deoxyguanosine in DNA + L-cysteinyl-[protein] = S-methyl-L-cysteinyl-[protein] + a 2'-deoxyguanosine in DNA</text>
        <dbReference type="Rhea" id="RHEA:24000"/>
        <dbReference type="Rhea" id="RHEA-COMP:10131"/>
        <dbReference type="Rhea" id="RHEA-COMP:10132"/>
        <dbReference type="Rhea" id="RHEA-COMP:11367"/>
        <dbReference type="Rhea" id="RHEA-COMP:11368"/>
        <dbReference type="ChEBI" id="CHEBI:29950"/>
        <dbReference type="ChEBI" id="CHEBI:82612"/>
        <dbReference type="ChEBI" id="CHEBI:85445"/>
        <dbReference type="ChEBI" id="CHEBI:85448"/>
        <dbReference type="EC" id="2.1.1.63"/>
    </reaction>
</comment>
<sequence>MSFAVMASPVGALTLVATAAGLAAVLWECDDGARVRLDHGGHDPDHPVLSAATAQLAQYFAGQRRTFDLPLAPAGTPFQQQVWAALRTIPWGETRSYAAIATAIGRPTAIRAVGAANGRNPLSIVVPCHRVIGSNGALTGFAGGLAAKDLLLGIEGRQRALV</sequence>
<keyword evidence="2 8" id="KW-0963">Cytoplasm</keyword>
<dbReference type="InterPro" id="IPR036217">
    <property type="entry name" value="MethylDNA_cys_MeTrfase_DNAb"/>
</dbReference>
<dbReference type="Pfam" id="PF01035">
    <property type="entry name" value="DNA_binding_1"/>
    <property type="match status" value="1"/>
</dbReference>
<comment type="caution">
    <text evidence="12">The sequence shown here is derived from an EMBL/GenBank/DDBJ whole genome shotgun (WGS) entry which is preliminary data.</text>
</comment>
<dbReference type="CDD" id="cd06445">
    <property type="entry name" value="ATase"/>
    <property type="match status" value="1"/>
</dbReference>
<feature type="active site" description="Nucleophile; methyl group acceptor" evidence="8">
    <location>
        <position position="128"/>
    </location>
</feature>
<protein>
    <recommendedName>
        <fullName evidence="8">Methylated-DNA--protein-cysteine methyltransferase</fullName>
        <ecNumber evidence="8">2.1.1.63</ecNumber>
    </recommendedName>
    <alternativeName>
        <fullName evidence="8">6-O-methylguanine-DNA methyltransferase</fullName>
        <shortName evidence="8">MGMT</shortName>
    </alternativeName>
    <alternativeName>
        <fullName evidence="8">O-6-methylguanine-DNA-alkyltransferase</fullName>
    </alternativeName>
</protein>
<dbReference type="PANTHER" id="PTHR10815:SF5">
    <property type="entry name" value="METHYLATED-DNA--PROTEIN-CYSTEINE METHYLTRANSFERASE"/>
    <property type="match status" value="1"/>
</dbReference>
<keyword evidence="3 8" id="KW-0489">Methyltransferase</keyword>
<evidence type="ECO:0000256" key="3">
    <source>
        <dbReference type="ARBA" id="ARBA00022603"/>
    </source>
</evidence>
<dbReference type="RefSeq" id="WP_305173713.1">
    <property type="nucleotide sequence ID" value="NZ_JAUUDS010000006.1"/>
</dbReference>
<comment type="subcellular location">
    <subcellularLocation>
        <location evidence="8">Cytoplasm</location>
    </subcellularLocation>
</comment>
<keyword evidence="4 8" id="KW-0808">Transferase</keyword>
<proteinExistence type="inferred from homology"/>
<name>A0ABT9EM32_9SPHN</name>
<keyword evidence="13" id="KW-1185">Reference proteome</keyword>
<dbReference type="Gene3D" id="3.30.160.70">
    <property type="entry name" value="Methylated DNA-protein cysteine methyltransferase domain"/>
    <property type="match status" value="1"/>
</dbReference>
<feature type="chain" id="PRO_5046391468" description="Methylated-DNA--protein-cysteine methyltransferase" evidence="9">
    <location>
        <begin position="20"/>
        <end position="162"/>
    </location>
</feature>
<keyword evidence="6 8" id="KW-0234">DNA repair</keyword>
<evidence type="ECO:0000256" key="7">
    <source>
        <dbReference type="ARBA" id="ARBA00049348"/>
    </source>
</evidence>
<accession>A0ABT9EM32</accession>
<dbReference type="InterPro" id="IPR023546">
    <property type="entry name" value="MGMT"/>
</dbReference>
<keyword evidence="5 8" id="KW-0227">DNA damage</keyword>
<gene>
    <name evidence="12" type="ORF">Q5H91_12360</name>
</gene>
<comment type="function">
    <text evidence="8">Involved in the cellular defense against the biological effects of O6-methylguanine (O6-MeG) and O4-methylthymine (O4-MeT) in DNA. Repairs the methylated nucleobase in DNA by stoichiometrically transferring the methyl group to a cysteine residue in the enzyme. This is a suicide reaction: the enzyme is irreversibly inactivated.</text>
</comment>
<feature type="domain" description="Methylguanine DNA methyltransferase ribonuclease-like" evidence="11">
    <location>
        <begin position="3"/>
        <end position="73"/>
    </location>
</feature>
<evidence type="ECO:0000256" key="6">
    <source>
        <dbReference type="ARBA" id="ARBA00023204"/>
    </source>
</evidence>
<evidence type="ECO:0000256" key="5">
    <source>
        <dbReference type="ARBA" id="ARBA00022763"/>
    </source>
</evidence>
<dbReference type="PROSITE" id="PS00374">
    <property type="entry name" value="MGMT"/>
    <property type="match status" value="1"/>
</dbReference>
<organism evidence="12 13">
    <name type="scientific">Sphingomonas aurea</name>
    <dbReference type="NCBI Taxonomy" id="3063994"/>
    <lineage>
        <taxon>Bacteria</taxon>
        <taxon>Pseudomonadati</taxon>
        <taxon>Pseudomonadota</taxon>
        <taxon>Alphaproteobacteria</taxon>
        <taxon>Sphingomonadales</taxon>
        <taxon>Sphingomonadaceae</taxon>
        <taxon>Sphingomonas</taxon>
    </lineage>
</organism>
<dbReference type="InterPro" id="IPR008332">
    <property type="entry name" value="MethylG_MeTrfase_N"/>
</dbReference>
<dbReference type="SUPFAM" id="SSF46767">
    <property type="entry name" value="Methylated DNA-protein cysteine methyltransferase, C-terminal domain"/>
    <property type="match status" value="1"/>
</dbReference>
<dbReference type="SUPFAM" id="SSF53155">
    <property type="entry name" value="Methylated DNA-protein cysteine methyltransferase domain"/>
    <property type="match status" value="1"/>
</dbReference>
<evidence type="ECO:0000259" key="10">
    <source>
        <dbReference type="Pfam" id="PF01035"/>
    </source>
</evidence>
<reference evidence="12 13" key="1">
    <citation type="submission" date="2023-07" db="EMBL/GenBank/DDBJ databases">
        <authorList>
            <person name="Kim M.K."/>
        </authorList>
    </citation>
    <scope>NUCLEOTIDE SEQUENCE [LARGE SCALE GENOMIC DNA]</scope>
    <source>
        <strain evidence="12 13">KR1UV-12</strain>
    </source>
</reference>
<dbReference type="Gene3D" id="1.10.10.10">
    <property type="entry name" value="Winged helix-like DNA-binding domain superfamily/Winged helix DNA-binding domain"/>
    <property type="match status" value="1"/>
</dbReference>
<dbReference type="NCBIfam" id="TIGR00589">
    <property type="entry name" value="ogt"/>
    <property type="match status" value="1"/>
</dbReference>
<evidence type="ECO:0000256" key="4">
    <source>
        <dbReference type="ARBA" id="ARBA00022679"/>
    </source>
</evidence>
<dbReference type="InterPro" id="IPR001497">
    <property type="entry name" value="MethylDNA_cys_MeTrfase_AS"/>
</dbReference>
<comment type="catalytic activity">
    <reaction evidence="1 8">
        <text>a 4-O-methyl-thymidine in DNA + L-cysteinyl-[protein] = a thymidine in DNA + S-methyl-L-cysteinyl-[protein]</text>
        <dbReference type="Rhea" id="RHEA:53428"/>
        <dbReference type="Rhea" id="RHEA-COMP:10131"/>
        <dbReference type="Rhea" id="RHEA-COMP:10132"/>
        <dbReference type="Rhea" id="RHEA-COMP:13555"/>
        <dbReference type="Rhea" id="RHEA-COMP:13556"/>
        <dbReference type="ChEBI" id="CHEBI:29950"/>
        <dbReference type="ChEBI" id="CHEBI:82612"/>
        <dbReference type="ChEBI" id="CHEBI:137386"/>
        <dbReference type="ChEBI" id="CHEBI:137387"/>
        <dbReference type="EC" id="2.1.1.63"/>
    </reaction>
</comment>
<dbReference type="PANTHER" id="PTHR10815">
    <property type="entry name" value="METHYLATED-DNA--PROTEIN-CYSTEINE METHYLTRANSFERASE"/>
    <property type="match status" value="1"/>
</dbReference>
<comment type="similarity">
    <text evidence="8">Belongs to the MGMT family.</text>
</comment>
<dbReference type="Pfam" id="PF02870">
    <property type="entry name" value="Methyltransf_1N"/>
    <property type="match status" value="1"/>
</dbReference>
<dbReference type="InterPro" id="IPR036631">
    <property type="entry name" value="MGMT_N_sf"/>
</dbReference>
<evidence type="ECO:0000256" key="2">
    <source>
        <dbReference type="ARBA" id="ARBA00022490"/>
    </source>
</evidence>
<dbReference type="HAMAP" id="MF_00772">
    <property type="entry name" value="OGT"/>
    <property type="match status" value="1"/>
</dbReference>
<dbReference type="EC" id="2.1.1.63" evidence="8"/>
<comment type="miscellaneous">
    <text evidence="8">This enzyme catalyzes only one turnover and therefore is not strictly catalytic. According to one definition, an enzyme is a biocatalyst that acts repeatedly and over many reaction cycles.</text>
</comment>
<evidence type="ECO:0000259" key="11">
    <source>
        <dbReference type="Pfam" id="PF02870"/>
    </source>
</evidence>
<dbReference type="EMBL" id="JAUUDS010000006">
    <property type="protein sequence ID" value="MDP1028009.1"/>
    <property type="molecule type" value="Genomic_DNA"/>
</dbReference>
<feature type="signal peptide" evidence="9">
    <location>
        <begin position="1"/>
        <end position="19"/>
    </location>
</feature>
<keyword evidence="9" id="KW-0732">Signal</keyword>
<evidence type="ECO:0000313" key="13">
    <source>
        <dbReference type="Proteomes" id="UP001230685"/>
    </source>
</evidence>
<evidence type="ECO:0000313" key="12">
    <source>
        <dbReference type="EMBL" id="MDP1028009.1"/>
    </source>
</evidence>
<dbReference type="GO" id="GO:0003908">
    <property type="term" value="F:methylated-DNA-[protein]-cysteine S-methyltransferase activity"/>
    <property type="evidence" value="ECO:0007669"/>
    <property type="project" value="UniProtKB-EC"/>
</dbReference>
<evidence type="ECO:0000256" key="1">
    <source>
        <dbReference type="ARBA" id="ARBA00001286"/>
    </source>
</evidence>
<dbReference type="InterPro" id="IPR036388">
    <property type="entry name" value="WH-like_DNA-bd_sf"/>
</dbReference>
<dbReference type="GO" id="GO:0032259">
    <property type="term" value="P:methylation"/>
    <property type="evidence" value="ECO:0007669"/>
    <property type="project" value="UniProtKB-KW"/>
</dbReference>
<evidence type="ECO:0000256" key="9">
    <source>
        <dbReference type="SAM" id="SignalP"/>
    </source>
</evidence>
<evidence type="ECO:0000256" key="8">
    <source>
        <dbReference type="HAMAP-Rule" id="MF_00772"/>
    </source>
</evidence>
<feature type="domain" description="Methylated-DNA-[protein]-cysteine S-methyltransferase DNA binding" evidence="10">
    <location>
        <begin position="77"/>
        <end position="156"/>
    </location>
</feature>
<dbReference type="Proteomes" id="UP001230685">
    <property type="component" value="Unassembled WGS sequence"/>
</dbReference>
<dbReference type="InterPro" id="IPR014048">
    <property type="entry name" value="MethylDNA_cys_MeTrfase_DNA-bd"/>
</dbReference>